<evidence type="ECO:0000313" key="2">
    <source>
        <dbReference type="EMBL" id="KAJ1195524.1"/>
    </source>
</evidence>
<evidence type="ECO:0000313" key="3">
    <source>
        <dbReference type="Proteomes" id="UP001066276"/>
    </source>
</evidence>
<dbReference type="AlphaFoldDB" id="A0AAV7V4L0"/>
<sequence>MLLRLKQHERCAASLRGRASSRLLHLKEHERCAASLWAGLLAGCSISSSMRGALRVCGAGLLAGCSISSSMRGALRVCRAGLLAGCSISSSMRGALRVCWAGLLAGCSSQAADLFPRCFCEDNMFTCSTAVFTRKTLYRAAWALLGPPSLKPSTAKTRPITCFHVASLAAVPVLHHSSGLFGNKRPAAALYCMNCLTNLLSVHSVVLSRSEARDALLRVECHTHALSTAGAESSPHPCGAPVQPQKEECL</sequence>
<reference evidence="2" key="1">
    <citation type="journal article" date="2022" name="bioRxiv">
        <title>Sequencing and chromosome-scale assembly of the giantPleurodeles waltlgenome.</title>
        <authorList>
            <person name="Brown T."/>
            <person name="Elewa A."/>
            <person name="Iarovenko S."/>
            <person name="Subramanian E."/>
            <person name="Araus A.J."/>
            <person name="Petzold A."/>
            <person name="Susuki M."/>
            <person name="Suzuki K.-i.T."/>
            <person name="Hayashi T."/>
            <person name="Toyoda A."/>
            <person name="Oliveira C."/>
            <person name="Osipova E."/>
            <person name="Leigh N.D."/>
            <person name="Simon A."/>
            <person name="Yun M.H."/>
        </authorList>
    </citation>
    <scope>NUCLEOTIDE SEQUENCE</scope>
    <source>
        <strain evidence="2">20211129_DDA</strain>
        <tissue evidence="2">Liver</tissue>
    </source>
</reference>
<name>A0AAV7V4L0_PLEWA</name>
<organism evidence="2 3">
    <name type="scientific">Pleurodeles waltl</name>
    <name type="common">Iberian ribbed newt</name>
    <dbReference type="NCBI Taxonomy" id="8319"/>
    <lineage>
        <taxon>Eukaryota</taxon>
        <taxon>Metazoa</taxon>
        <taxon>Chordata</taxon>
        <taxon>Craniata</taxon>
        <taxon>Vertebrata</taxon>
        <taxon>Euteleostomi</taxon>
        <taxon>Amphibia</taxon>
        <taxon>Batrachia</taxon>
        <taxon>Caudata</taxon>
        <taxon>Salamandroidea</taxon>
        <taxon>Salamandridae</taxon>
        <taxon>Pleurodelinae</taxon>
        <taxon>Pleurodeles</taxon>
    </lineage>
</organism>
<dbReference type="Proteomes" id="UP001066276">
    <property type="component" value="Chromosome 2_2"/>
</dbReference>
<comment type="caution">
    <text evidence="2">The sequence shown here is derived from an EMBL/GenBank/DDBJ whole genome shotgun (WGS) entry which is preliminary data.</text>
</comment>
<proteinExistence type="predicted"/>
<protein>
    <submittedName>
        <fullName evidence="2">Uncharacterized protein</fullName>
    </submittedName>
</protein>
<dbReference type="EMBL" id="JANPWB010000004">
    <property type="protein sequence ID" value="KAJ1195524.1"/>
    <property type="molecule type" value="Genomic_DNA"/>
</dbReference>
<accession>A0AAV7V4L0</accession>
<keyword evidence="3" id="KW-1185">Reference proteome</keyword>
<feature type="region of interest" description="Disordered" evidence="1">
    <location>
        <begin position="228"/>
        <end position="250"/>
    </location>
</feature>
<evidence type="ECO:0000256" key="1">
    <source>
        <dbReference type="SAM" id="MobiDB-lite"/>
    </source>
</evidence>
<gene>
    <name evidence="2" type="ORF">NDU88_004803</name>
</gene>